<dbReference type="PANTHER" id="PTHR30537:SF74">
    <property type="entry name" value="HTH-TYPE TRANSCRIPTIONAL REGULATOR TRPI"/>
    <property type="match status" value="1"/>
</dbReference>
<dbReference type="Proteomes" id="UP001235094">
    <property type="component" value="Unassembled WGS sequence"/>
</dbReference>
<dbReference type="PANTHER" id="PTHR30537">
    <property type="entry name" value="HTH-TYPE TRANSCRIPTIONAL REGULATOR"/>
    <property type="match status" value="1"/>
</dbReference>
<gene>
    <name evidence="6" type="ORF">QOZ99_000008</name>
</gene>
<keyword evidence="4" id="KW-0804">Transcription</keyword>
<feature type="domain" description="HTH lysR-type" evidence="5">
    <location>
        <begin position="6"/>
        <end position="63"/>
    </location>
</feature>
<dbReference type="Pfam" id="PF00126">
    <property type="entry name" value="HTH_1"/>
    <property type="match status" value="1"/>
</dbReference>
<dbReference type="InterPro" id="IPR000847">
    <property type="entry name" value="LysR_HTH_N"/>
</dbReference>
<keyword evidence="3 6" id="KW-0238">DNA-binding</keyword>
<keyword evidence="2" id="KW-0805">Transcription regulation</keyword>
<dbReference type="Gene3D" id="3.40.190.10">
    <property type="entry name" value="Periplasmic binding protein-like II"/>
    <property type="match status" value="2"/>
</dbReference>
<dbReference type="InterPro" id="IPR005119">
    <property type="entry name" value="LysR_subst-bd"/>
</dbReference>
<name>A0ABU0LKA8_9HYPH</name>
<dbReference type="InterPro" id="IPR058163">
    <property type="entry name" value="LysR-type_TF_proteobact-type"/>
</dbReference>
<reference evidence="6 7" key="1">
    <citation type="submission" date="2023-07" db="EMBL/GenBank/DDBJ databases">
        <title>Genomic Encyclopedia of Type Strains, Phase IV (KMG-IV): sequencing the most valuable type-strain genomes for metagenomic binning, comparative biology and taxonomic classification.</title>
        <authorList>
            <person name="Goeker M."/>
        </authorList>
    </citation>
    <scope>NUCLEOTIDE SEQUENCE [LARGE SCALE GENOMIC DNA]</scope>
    <source>
        <strain evidence="6 7">DSM 15561</strain>
    </source>
</reference>
<evidence type="ECO:0000313" key="7">
    <source>
        <dbReference type="Proteomes" id="UP001235094"/>
    </source>
</evidence>
<evidence type="ECO:0000256" key="3">
    <source>
        <dbReference type="ARBA" id="ARBA00023125"/>
    </source>
</evidence>
<comment type="caution">
    <text evidence="6">The sequence shown here is derived from an EMBL/GenBank/DDBJ whole genome shotgun (WGS) entry which is preliminary data.</text>
</comment>
<dbReference type="GO" id="GO:0003677">
    <property type="term" value="F:DNA binding"/>
    <property type="evidence" value="ECO:0007669"/>
    <property type="project" value="UniProtKB-KW"/>
</dbReference>
<accession>A0ABU0LKA8</accession>
<dbReference type="Gene3D" id="1.10.10.10">
    <property type="entry name" value="Winged helix-like DNA-binding domain superfamily/Winged helix DNA-binding domain"/>
    <property type="match status" value="1"/>
</dbReference>
<proteinExistence type="inferred from homology"/>
<dbReference type="InterPro" id="IPR036390">
    <property type="entry name" value="WH_DNA-bd_sf"/>
</dbReference>
<dbReference type="InterPro" id="IPR036388">
    <property type="entry name" value="WH-like_DNA-bd_sf"/>
</dbReference>
<evidence type="ECO:0000259" key="5">
    <source>
        <dbReference type="PROSITE" id="PS50931"/>
    </source>
</evidence>
<dbReference type="RefSeq" id="WP_306887820.1">
    <property type="nucleotide sequence ID" value="NZ_JAUSVR010000001.1"/>
</dbReference>
<evidence type="ECO:0000256" key="4">
    <source>
        <dbReference type="ARBA" id="ARBA00023163"/>
    </source>
</evidence>
<evidence type="ECO:0000256" key="2">
    <source>
        <dbReference type="ARBA" id="ARBA00023015"/>
    </source>
</evidence>
<dbReference type="EMBL" id="JAUSVR010000001">
    <property type="protein sequence ID" value="MDQ0509131.1"/>
    <property type="molecule type" value="Genomic_DNA"/>
</dbReference>
<protein>
    <submittedName>
        <fullName evidence="6">DNA-binding transcriptional LysR family regulator</fullName>
    </submittedName>
</protein>
<evidence type="ECO:0000313" key="6">
    <source>
        <dbReference type="EMBL" id="MDQ0509131.1"/>
    </source>
</evidence>
<comment type="similarity">
    <text evidence="1">Belongs to the LysR transcriptional regulatory family.</text>
</comment>
<dbReference type="PROSITE" id="PS50931">
    <property type="entry name" value="HTH_LYSR"/>
    <property type="match status" value="1"/>
</dbReference>
<organism evidence="6 7">
    <name type="scientific">Ancylobacter amanitiformis</name>
    <dbReference type="NCBI Taxonomy" id="217069"/>
    <lineage>
        <taxon>Bacteria</taxon>
        <taxon>Pseudomonadati</taxon>
        <taxon>Pseudomonadota</taxon>
        <taxon>Alphaproteobacteria</taxon>
        <taxon>Hyphomicrobiales</taxon>
        <taxon>Xanthobacteraceae</taxon>
        <taxon>Ancylobacter</taxon>
    </lineage>
</organism>
<evidence type="ECO:0000256" key="1">
    <source>
        <dbReference type="ARBA" id="ARBA00009437"/>
    </source>
</evidence>
<dbReference type="SUPFAM" id="SSF46785">
    <property type="entry name" value="Winged helix' DNA-binding domain"/>
    <property type="match status" value="1"/>
</dbReference>
<dbReference type="SUPFAM" id="SSF53850">
    <property type="entry name" value="Periplasmic binding protein-like II"/>
    <property type="match status" value="1"/>
</dbReference>
<sequence length="301" mass="31743">MARSLPPLKAVVAFEAVARIGSVTGAAQELGVTHSAVSKQLAVLEAWLGAPLFDSNRRHMTATPPALRLASAAGAALDLLAAAIDSFMPDDASEVLDVIAPATFAMRWLMPRLPAFEAEFSHIDVRVRPIHTGEEWSGIPFDVVIRRGEALQGDLRSITLLREEIGLLARPEVAASLATCADLAGIRLLESVTRPGEMARWLLAANMPAELAAGASRFGHFYIALEACLAGQGAIAAPIEVVSDLLARGDLVEPFPLLRVSGPEYRLGYAPAGLRANLAASFAEWALRTATIDAGLAAGDP</sequence>
<keyword evidence="7" id="KW-1185">Reference proteome</keyword>
<dbReference type="Pfam" id="PF03466">
    <property type="entry name" value="LysR_substrate"/>
    <property type="match status" value="1"/>
</dbReference>